<dbReference type="Pfam" id="PF11984">
    <property type="entry name" value="DUF3485"/>
    <property type="match status" value="1"/>
</dbReference>
<name>A0ABT8W2D9_9GAMM</name>
<evidence type="ECO:0000256" key="4">
    <source>
        <dbReference type="ARBA" id="ARBA00022692"/>
    </source>
</evidence>
<dbReference type="NCBIfam" id="TIGR02602">
    <property type="entry name" value="8TM_EpsH"/>
    <property type="match status" value="1"/>
</dbReference>
<dbReference type="EMBL" id="JAUMIS010000002">
    <property type="protein sequence ID" value="MDO3722394.1"/>
    <property type="molecule type" value="Genomic_DNA"/>
</dbReference>
<evidence type="ECO:0000313" key="11">
    <source>
        <dbReference type="Proteomes" id="UP001168640"/>
    </source>
</evidence>
<evidence type="ECO:0000313" key="10">
    <source>
        <dbReference type="EMBL" id="MDO3722394.1"/>
    </source>
</evidence>
<dbReference type="InterPro" id="IPR014263">
    <property type="entry name" value="Methanolan_biosynth_EpsI"/>
</dbReference>
<evidence type="ECO:0000256" key="5">
    <source>
        <dbReference type="ARBA" id="ARBA00022801"/>
    </source>
</evidence>
<keyword evidence="4 8" id="KW-0812">Transmembrane</keyword>
<feature type="transmembrane region" description="Helical" evidence="8">
    <location>
        <begin position="182"/>
        <end position="201"/>
    </location>
</feature>
<dbReference type="RefSeq" id="WP_302910084.1">
    <property type="nucleotide sequence ID" value="NZ_JAUMIS010000002.1"/>
</dbReference>
<feature type="transmembrane region" description="Helical" evidence="8">
    <location>
        <begin position="64"/>
        <end position="86"/>
    </location>
</feature>
<proteinExistence type="predicted"/>
<feature type="domain" description="Methanolan biosynthesis EpsI" evidence="9">
    <location>
        <begin position="300"/>
        <end position="497"/>
    </location>
</feature>
<keyword evidence="3" id="KW-0645">Protease</keyword>
<keyword evidence="7 8" id="KW-0472">Membrane</keyword>
<dbReference type="InterPro" id="IPR019127">
    <property type="entry name" value="Exosortase"/>
</dbReference>
<gene>
    <name evidence="10" type="ORF">QVZ43_11735</name>
</gene>
<evidence type="ECO:0000256" key="8">
    <source>
        <dbReference type="SAM" id="Phobius"/>
    </source>
</evidence>
<dbReference type="NCBIfam" id="TIGR04178">
    <property type="entry name" value="exo_archaeo"/>
    <property type="match status" value="1"/>
</dbReference>
<comment type="caution">
    <text evidence="10">The sequence shown here is derived from an EMBL/GenBank/DDBJ whole genome shotgun (WGS) entry which is preliminary data.</text>
</comment>
<dbReference type="NCBIfam" id="TIGR02914">
    <property type="entry name" value="EpsI_fam"/>
    <property type="match status" value="1"/>
</dbReference>
<dbReference type="InterPro" id="IPR026392">
    <property type="entry name" value="Exo/Archaeosortase_dom"/>
</dbReference>
<keyword evidence="11" id="KW-1185">Reference proteome</keyword>
<evidence type="ECO:0000259" key="9">
    <source>
        <dbReference type="Pfam" id="PF11984"/>
    </source>
</evidence>
<comment type="subcellular location">
    <subcellularLocation>
        <location evidence="1">Cell membrane</location>
        <topology evidence="1">Multi-pass membrane protein</topology>
    </subcellularLocation>
</comment>
<evidence type="ECO:0000256" key="6">
    <source>
        <dbReference type="ARBA" id="ARBA00022989"/>
    </source>
</evidence>
<feature type="transmembrane region" description="Helical" evidence="8">
    <location>
        <begin position="40"/>
        <end position="57"/>
    </location>
</feature>
<feature type="transmembrane region" description="Helical" evidence="8">
    <location>
        <begin position="12"/>
        <end position="28"/>
    </location>
</feature>
<feature type="transmembrane region" description="Helical" evidence="8">
    <location>
        <begin position="208"/>
        <end position="236"/>
    </location>
</feature>
<dbReference type="InterPro" id="IPR017540">
    <property type="entry name" value="Exosortase-1"/>
</dbReference>
<protein>
    <submittedName>
        <fullName evidence="10">EpsI family protein</fullName>
    </submittedName>
</protein>
<evidence type="ECO:0000256" key="7">
    <source>
        <dbReference type="ARBA" id="ARBA00023136"/>
    </source>
</evidence>
<evidence type="ECO:0000256" key="2">
    <source>
        <dbReference type="ARBA" id="ARBA00022475"/>
    </source>
</evidence>
<sequence length="501" mass="56904">MSRLETNILQYLWLLSFPLLAFSLWSEWQEFFALWKESIVYHHGYLVLAGACFVLFSRRDRFSALTISGSPLALLLLAVCSAVLLFSQAADIRFIRLMLVPVMMVLWGWSIWGAGFLQIAGGPILLLIFGVPVWDDLSPLLQHITVFFNDILLRLFNIDAIIREFFIELDVGVFHVENGCSGVRYLMVALFLAAFYGQIFYRKLSSKVLLVLFAGLLSMLSNWIRVFGIILAGHFTNMETSLVEDHELFGWGIFMIFTLMPLFFLSGRFEAFPARNTEGTLRRRPATPNKSISSWGWPAVASSLLIWPSLLPMVLEAKTERIAESWQPELVTPSPGWKGPIPHVTIWTPKYIAPDFNLSGVYVSEDLKQVQLQITGYKRQVQDKELIFFKNKLFDPEAWILLSSQKRPLPSYKGLIPPTVNETVIQNKEDASKVIVWSWYELGGYLTDSRLEAKIAGAIKKLSGDNRGALWALAGPCGTESKLTCEHQRDVFQRFMQSSLQ</sequence>
<evidence type="ECO:0000256" key="1">
    <source>
        <dbReference type="ARBA" id="ARBA00004651"/>
    </source>
</evidence>
<dbReference type="Pfam" id="PF09721">
    <property type="entry name" value="Exosortase_EpsH"/>
    <property type="match status" value="1"/>
</dbReference>
<evidence type="ECO:0000256" key="3">
    <source>
        <dbReference type="ARBA" id="ARBA00022670"/>
    </source>
</evidence>
<keyword evidence="5" id="KW-0378">Hydrolase</keyword>
<dbReference type="Proteomes" id="UP001168640">
    <property type="component" value="Unassembled WGS sequence"/>
</dbReference>
<keyword evidence="6 8" id="KW-1133">Transmembrane helix</keyword>
<feature type="transmembrane region" description="Helical" evidence="8">
    <location>
        <begin position="248"/>
        <end position="265"/>
    </location>
</feature>
<accession>A0ABT8W2D9</accession>
<reference evidence="10" key="1">
    <citation type="submission" date="2023-07" db="EMBL/GenBank/DDBJ databases">
        <title>Marinobacter sp. chi1 genome sequencing and assembly.</title>
        <authorList>
            <person name="Park S."/>
        </authorList>
    </citation>
    <scope>NUCLEOTIDE SEQUENCE</scope>
    <source>
        <strain evidence="10">Chi1</strain>
    </source>
</reference>
<keyword evidence="2" id="KW-1003">Cell membrane</keyword>
<feature type="transmembrane region" description="Helical" evidence="8">
    <location>
        <begin position="106"/>
        <end position="128"/>
    </location>
</feature>
<organism evidence="10 11">
    <name type="scientific">Marinobacter suaedae</name>
    <dbReference type="NCBI Taxonomy" id="3057675"/>
    <lineage>
        <taxon>Bacteria</taxon>
        <taxon>Pseudomonadati</taxon>
        <taxon>Pseudomonadota</taxon>
        <taxon>Gammaproteobacteria</taxon>
        <taxon>Pseudomonadales</taxon>
        <taxon>Marinobacteraceae</taxon>
        <taxon>Marinobacter</taxon>
    </lineage>
</organism>
<dbReference type="NCBIfam" id="TIGR03109">
    <property type="entry name" value="exosort_XrtA"/>
    <property type="match status" value="1"/>
</dbReference>
<dbReference type="InterPro" id="IPR013426">
    <property type="entry name" value="EpsH-like"/>
</dbReference>